<dbReference type="Pfam" id="PF03134">
    <property type="entry name" value="TB2_DP1_HVA22"/>
    <property type="match status" value="1"/>
</dbReference>
<dbReference type="AlphaFoldDB" id="A0A7R8X8D9"/>
<dbReference type="Proteomes" id="UP000677054">
    <property type="component" value="Unassembled WGS sequence"/>
</dbReference>
<dbReference type="PANTHER" id="PTHR12300">
    <property type="entry name" value="HVA22-LIKE PROTEINS"/>
    <property type="match status" value="1"/>
</dbReference>
<feature type="transmembrane region" description="Helical" evidence="6">
    <location>
        <begin position="89"/>
        <end position="109"/>
    </location>
</feature>
<dbReference type="EMBL" id="CAJPEV010000354">
    <property type="protein sequence ID" value="CAG0884369.1"/>
    <property type="molecule type" value="Genomic_DNA"/>
</dbReference>
<accession>A0A7R8X8D9</accession>
<sequence length="184" mass="21710">MEALKKYISLLDKQLEKKCCFNDILKKAEEKTKVKRIYLVIGTSLFLALYLMYGYAAELICNSIGFIYPAYASVKAIESKNKDDDTQWLIYWVVFAVFSCLEFFSDILLSWFPFYWLFKCVFLIWCFVPIQNNGAHLMYYKFIRPYILRHQDKVDKALSDATQHVSDFARRKAQEFGSDQFKGD</sequence>
<dbReference type="OrthoDB" id="10009287at2759"/>
<keyword evidence="5 6" id="KW-0472">Membrane</keyword>
<evidence type="ECO:0000313" key="8">
    <source>
        <dbReference type="Proteomes" id="UP000677054"/>
    </source>
</evidence>
<protein>
    <recommendedName>
        <fullName evidence="6">Receptor expression-enhancing protein</fullName>
    </recommendedName>
</protein>
<keyword evidence="4 6" id="KW-1133">Transmembrane helix</keyword>
<keyword evidence="3 6" id="KW-0812">Transmembrane</keyword>
<evidence type="ECO:0000256" key="2">
    <source>
        <dbReference type="ARBA" id="ARBA00008573"/>
    </source>
</evidence>
<evidence type="ECO:0000256" key="5">
    <source>
        <dbReference type="ARBA" id="ARBA00023136"/>
    </source>
</evidence>
<organism evidence="7">
    <name type="scientific">Darwinula stevensoni</name>
    <dbReference type="NCBI Taxonomy" id="69355"/>
    <lineage>
        <taxon>Eukaryota</taxon>
        <taxon>Metazoa</taxon>
        <taxon>Ecdysozoa</taxon>
        <taxon>Arthropoda</taxon>
        <taxon>Crustacea</taxon>
        <taxon>Oligostraca</taxon>
        <taxon>Ostracoda</taxon>
        <taxon>Podocopa</taxon>
        <taxon>Podocopida</taxon>
        <taxon>Darwinulocopina</taxon>
        <taxon>Darwinuloidea</taxon>
        <taxon>Darwinulidae</taxon>
        <taxon>Darwinula</taxon>
    </lineage>
</organism>
<dbReference type="GO" id="GO:0016020">
    <property type="term" value="C:membrane"/>
    <property type="evidence" value="ECO:0007669"/>
    <property type="project" value="UniProtKB-SubCell"/>
</dbReference>
<dbReference type="PANTHER" id="PTHR12300:SF161">
    <property type="entry name" value="RECEPTOR EXPRESSION-ENHANCING PROTEIN"/>
    <property type="match status" value="1"/>
</dbReference>
<comment type="subcellular location">
    <subcellularLocation>
        <location evidence="1 6">Membrane</location>
        <topology evidence="1 6">Multi-pass membrane protein</topology>
    </subcellularLocation>
</comment>
<evidence type="ECO:0000256" key="4">
    <source>
        <dbReference type="ARBA" id="ARBA00022989"/>
    </source>
</evidence>
<evidence type="ECO:0000256" key="1">
    <source>
        <dbReference type="ARBA" id="ARBA00004141"/>
    </source>
</evidence>
<reference evidence="7" key="1">
    <citation type="submission" date="2020-11" db="EMBL/GenBank/DDBJ databases">
        <authorList>
            <person name="Tran Van P."/>
        </authorList>
    </citation>
    <scope>NUCLEOTIDE SEQUENCE</scope>
</reference>
<dbReference type="EMBL" id="LR899871">
    <property type="protein sequence ID" value="CAD7243024.1"/>
    <property type="molecule type" value="Genomic_DNA"/>
</dbReference>
<gene>
    <name evidence="7" type="ORF">DSTB1V02_LOCUS2962</name>
</gene>
<evidence type="ECO:0000256" key="3">
    <source>
        <dbReference type="ARBA" id="ARBA00022692"/>
    </source>
</evidence>
<feature type="transmembrane region" description="Helical" evidence="6">
    <location>
        <begin position="115"/>
        <end position="140"/>
    </location>
</feature>
<keyword evidence="8" id="KW-1185">Reference proteome</keyword>
<feature type="transmembrane region" description="Helical" evidence="6">
    <location>
        <begin position="36"/>
        <end position="53"/>
    </location>
</feature>
<comment type="similarity">
    <text evidence="2 6">Belongs to the DP1 family.</text>
</comment>
<dbReference type="InterPro" id="IPR004345">
    <property type="entry name" value="TB2_DP1_HVA22"/>
</dbReference>
<evidence type="ECO:0000256" key="6">
    <source>
        <dbReference type="RuleBase" id="RU362006"/>
    </source>
</evidence>
<proteinExistence type="inferred from homology"/>
<name>A0A7R8X8D9_9CRUS</name>
<evidence type="ECO:0000313" key="7">
    <source>
        <dbReference type="EMBL" id="CAD7243024.1"/>
    </source>
</evidence>